<dbReference type="FunFam" id="3.40.50.2000:FF:000009">
    <property type="entry name" value="Sterol 3-beta-glucosyltransferase UGT80A2"/>
    <property type="match status" value="1"/>
</dbReference>
<dbReference type="RefSeq" id="XP_004354691.1">
    <property type="nucleotide sequence ID" value="XM_004354639.1"/>
</dbReference>
<evidence type="ECO:0000259" key="2">
    <source>
        <dbReference type="Pfam" id="PF06722"/>
    </source>
</evidence>
<organism evidence="3 4">
    <name type="scientific">Cavenderia fasciculata</name>
    <name type="common">Slime mold</name>
    <name type="synonym">Dictyostelium fasciculatum</name>
    <dbReference type="NCBI Taxonomy" id="261658"/>
    <lineage>
        <taxon>Eukaryota</taxon>
        <taxon>Amoebozoa</taxon>
        <taxon>Evosea</taxon>
        <taxon>Eumycetozoa</taxon>
        <taxon>Dictyostelia</taxon>
        <taxon>Acytosteliales</taxon>
        <taxon>Cavenderiaceae</taxon>
        <taxon>Cavenderia</taxon>
    </lineage>
</organism>
<dbReference type="GO" id="GO:0016906">
    <property type="term" value="F:sterol 3-beta-glucosyltransferase activity"/>
    <property type="evidence" value="ECO:0007669"/>
    <property type="project" value="UniProtKB-ARBA"/>
</dbReference>
<dbReference type="KEGG" id="dfa:DFA_09337"/>
<dbReference type="Pfam" id="PF06722">
    <property type="entry name" value="EryCIII-like_C"/>
    <property type="match status" value="1"/>
</dbReference>
<feature type="domain" description="Erythromycin biosynthesis protein CIII-like C-terminal" evidence="2">
    <location>
        <begin position="255"/>
        <end position="349"/>
    </location>
</feature>
<dbReference type="InterPro" id="IPR050426">
    <property type="entry name" value="Glycosyltransferase_28"/>
</dbReference>
<dbReference type="InterPro" id="IPR010610">
    <property type="entry name" value="EryCIII-like_C"/>
</dbReference>
<name>F4Q7C5_CACFS</name>
<dbReference type="PANTHER" id="PTHR48050:SF19">
    <property type="entry name" value="GLYCOSYL TRANSFERASE FAMILY 28 C-TERMINAL DOMAIN-CONTAINING PROTEIN-RELATED"/>
    <property type="match status" value="1"/>
</dbReference>
<dbReference type="InterPro" id="IPR002213">
    <property type="entry name" value="UDP_glucos_trans"/>
</dbReference>
<dbReference type="CDD" id="cd03784">
    <property type="entry name" value="GT1_Gtf-like"/>
    <property type="match status" value="1"/>
</dbReference>
<dbReference type="GeneID" id="14868165"/>
<dbReference type="STRING" id="1054147.F4Q7C5"/>
<dbReference type="PANTHER" id="PTHR48050">
    <property type="entry name" value="STEROL 3-BETA-GLUCOSYLTRANSFERASE"/>
    <property type="match status" value="1"/>
</dbReference>
<dbReference type="OrthoDB" id="19284at2759"/>
<gene>
    <name evidence="3" type="primary">ugt2</name>
    <name evidence="3" type="ORF">DFA_09337</name>
</gene>
<dbReference type="EMBL" id="GL883024">
    <property type="protein sequence ID" value="EGG16307.1"/>
    <property type="molecule type" value="Genomic_DNA"/>
</dbReference>
<dbReference type="SUPFAM" id="SSF53756">
    <property type="entry name" value="UDP-Glycosyltransferase/glycogen phosphorylase"/>
    <property type="match status" value="1"/>
</dbReference>
<evidence type="ECO:0000313" key="4">
    <source>
        <dbReference type="Proteomes" id="UP000007797"/>
    </source>
</evidence>
<protein>
    <submittedName>
        <fullName evidence="3">Glycosyltransferase</fullName>
    </submittedName>
</protein>
<evidence type="ECO:0000313" key="3">
    <source>
        <dbReference type="EMBL" id="EGG16307.1"/>
    </source>
</evidence>
<dbReference type="OMA" id="CIVHHAG"/>
<sequence length="428" mass="48594">MKIVFYAIGSRGDVQPSCVLVTEERLKYLVDQFEGLEFWPVQGDGCKPLFDCQMQSMLNDDVNRNLEYVYNERKILDLCTPGRLQTFYDASTDVDMIVPSALTITEAVCVMSFTKYNVIEVERVEKWRANELKLGTLKDPFRFMSEQNQNVILAFSERLLPGDKVPSDYFSKWHLTGFLFPKPNVFKVPDKILRFLDNGKKQPIVFSLGSMPTPNPLNIYTTLRSVVRKLSTQVIIIKGWTVFDDMQDDESCIFVDAIDHNWLFKQCSCIIHHGGVGTTAAAWKSGTPSLVTWMYFDQPFWGKRTTEIGCGKSLRLQSINETNLYNSLKEILQNPSYKARAMEVAHETNKTDGAAQAANIIEQSFQQYQQHQHLQSDCSTTSKMNDDNNINNNNMHLLVGDSNINNNTLQLSKSVTTLISSSPVDSPT</sequence>
<evidence type="ECO:0000256" key="1">
    <source>
        <dbReference type="ARBA" id="ARBA00022679"/>
    </source>
</evidence>
<keyword evidence="1" id="KW-0808">Transferase</keyword>
<dbReference type="AlphaFoldDB" id="F4Q7C5"/>
<dbReference type="Proteomes" id="UP000007797">
    <property type="component" value="Unassembled WGS sequence"/>
</dbReference>
<proteinExistence type="predicted"/>
<dbReference type="Gene3D" id="3.40.50.2000">
    <property type="entry name" value="Glycogen Phosphorylase B"/>
    <property type="match status" value="1"/>
</dbReference>
<reference evidence="4" key="1">
    <citation type="journal article" date="2011" name="Genome Res.">
        <title>Phylogeny-wide analysis of social amoeba genomes highlights ancient origins for complex intercellular communication.</title>
        <authorList>
            <person name="Heidel A.J."/>
            <person name="Lawal H.M."/>
            <person name="Felder M."/>
            <person name="Schilde C."/>
            <person name="Helps N.R."/>
            <person name="Tunggal B."/>
            <person name="Rivero F."/>
            <person name="John U."/>
            <person name="Schleicher M."/>
            <person name="Eichinger L."/>
            <person name="Platzer M."/>
            <person name="Noegel A.A."/>
            <person name="Schaap P."/>
            <person name="Gloeckner G."/>
        </authorList>
    </citation>
    <scope>NUCLEOTIDE SEQUENCE [LARGE SCALE GENOMIC DNA]</scope>
    <source>
        <strain evidence="4">SH3</strain>
    </source>
</reference>
<accession>F4Q7C5</accession>
<keyword evidence="4" id="KW-1185">Reference proteome</keyword>